<comment type="caution">
    <text evidence="4">The sequence shown here is derived from an EMBL/GenBank/DDBJ whole genome shotgun (WGS) entry which is preliminary data.</text>
</comment>
<evidence type="ECO:0000313" key="4">
    <source>
        <dbReference type="EMBL" id="KAF4732709.1"/>
    </source>
</evidence>
<keyword evidence="2" id="KW-0812">Transmembrane</keyword>
<keyword evidence="3" id="KW-0472">Membrane</keyword>
<dbReference type="AlphaFoldDB" id="A0A7J6SI99"/>
<protein>
    <submittedName>
        <fullName evidence="4">Uncharacterized protein</fullName>
    </submittedName>
</protein>
<feature type="non-terminal residue" evidence="4">
    <location>
        <position position="111"/>
    </location>
</feature>
<dbReference type="GO" id="GO:0016020">
    <property type="term" value="C:membrane"/>
    <property type="evidence" value="ECO:0007669"/>
    <property type="project" value="UniProtKB-SubCell"/>
</dbReference>
<accession>A0A7J6SI99</accession>
<dbReference type="EMBL" id="JABANO010017881">
    <property type="protein sequence ID" value="KAF4732709.1"/>
    <property type="molecule type" value="Genomic_DNA"/>
</dbReference>
<proteinExistence type="predicted"/>
<reference evidence="4 5" key="1">
    <citation type="submission" date="2020-04" db="EMBL/GenBank/DDBJ databases">
        <title>Perkinsus olseni comparative genomics.</title>
        <authorList>
            <person name="Bogema D.R."/>
        </authorList>
    </citation>
    <scope>NUCLEOTIDE SEQUENCE [LARGE SCALE GENOMIC DNA]</scope>
    <source>
        <strain evidence="4 5">ATCC PRA-207</strain>
    </source>
</reference>
<dbReference type="InterPro" id="IPR023395">
    <property type="entry name" value="MCP_dom_sf"/>
</dbReference>
<sequence>PSMWGSVQGGIQFMIYEPAKSRLQAYRGCEQLSPPDIVLATTVAKSTAMIIISPITVLTVRMRDAGLRSHNYDDLWTAVKRYATFSLLINLSSAIHALHDNIASFRFQCGG</sequence>
<dbReference type="Gene3D" id="1.50.40.10">
    <property type="entry name" value="Mitochondrial carrier domain"/>
    <property type="match status" value="1"/>
</dbReference>
<dbReference type="SUPFAM" id="SSF103506">
    <property type="entry name" value="Mitochondrial carrier"/>
    <property type="match status" value="1"/>
</dbReference>
<evidence type="ECO:0000313" key="5">
    <source>
        <dbReference type="Proteomes" id="UP000553632"/>
    </source>
</evidence>
<keyword evidence="5" id="KW-1185">Reference proteome</keyword>
<evidence type="ECO:0000256" key="3">
    <source>
        <dbReference type="ARBA" id="ARBA00023136"/>
    </source>
</evidence>
<organism evidence="4 5">
    <name type="scientific">Perkinsus olseni</name>
    <name type="common">Perkinsus atlanticus</name>
    <dbReference type="NCBI Taxonomy" id="32597"/>
    <lineage>
        <taxon>Eukaryota</taxon>
        <taxon>Sar</taxon>
        <taxon>Alveolata</taxon>
        <taxon>Perkinsozoa</taxon>
        <taxon>Perkinsea</taxon>
        <taxon>Perkinsida</taxon>
        <taxon>Perkinsidae</taxon>
        <taxon>Perkinsus</taxon>
    </lineage>
</organism>
<evidence type="ECO:0000256" key="1">
    <source>
        <dbReference type="ARBA" id="ARBA00004370"/>
    </source>
</evidence>
<dbReference type="Proteomes" id="UP000553632">
    <property type="component" value="Unassembled WGS sequence"/>
</dbReference>
<evidence type="ECO:0000256" key="2">
    <source>
        <dbReference type="ARBA" id="ARBA00022692"/>
    </source>
</evidence>
<name>A0A7J6SI99_PEROL</name>
<comment type="subcellular location">
    <subcellularLocation>
        <location evidence="1">Membrane</location>
    </subcellularLocation>
</comment>
<gene>
    <name evidence="4" type="ORF">FOZ63_017070</name>
</gene>